<keyword evidence="3" id="KW-1185">Reference proteome</keyword>
<evidence type="ECO:0000313" key="2">
    <source>
        <dbReference type="EMBL" id="TXC93154.1"/>
    </source>
</evidence>
<proteinExistence type="predicted"/>
<evidence type="ECO:0000256" key="1">
    <source>
        <dbReference type="SAM" id="Phobius"/>
    </source>
</evidence>
<feature type="transmembrane region" description="Helical" evidence="1">
    <location>
        <begin position="17"/>
        <end position="37"/>
    </location>
</feature>
<keyword evidence="1" id="KW-0472">Membrane</keyword>
<dbReference type="AlphaFoldDB" id="A0A5C6W6X6"/>
<gene>
    <name evidence="2" type="ORF">FS935_02885</name>
</gene>
<protein>
    <submittedName>
        <fullName evidence="2">Uncharacterized protein</fullName>
    </submittedName>
</protein>
<evidence type="ECO:0000313" key="3">
    <source>
        <dbReference type="Proteomes" id="UP000321363"/>
    </source>
</evidence>
<organism evidence="2 3">
    <name type="scientific">Metabacillus litoralis</name>
    <dbReference type="NCBI Taxonomy" id="152268"/>
    <lineage>
        <taxon>Bacteria</taxon>
        <taxon>Bacillati</taxon>
        <taxon>Bacillota</taxon>
        <taxon>Bacilli</taxon>
        <taxon>Bacillales</taxon>
        <taxon>Bacillaceae</taxon>
        <taxon>Metabacillus</taxon>
    </lineage>
</organism>
<name>A0A5C6W6X6_9BACI</name>
<comment type="caution">
    <text evidence="2">The sequence shown here is derived from an EMBL/GenBank/DDBJ whole genome shotgun (WGS) entry which is preliminary data.</text>
</comment>
<keyword evidence="1" id="KW-1133">Transmembrane helix</keyword>
<accession>A0A5C6W6X6</accession>
<dbReference type="Proteomes" id="UP000321363">
    <property type="component" value="Unassembled WGS sequence"/>
</dbReference>
<dbReference type="EMBL" id="VOQF01000001">
    <property type="protein sequence ID" value="TXC93154.1"/>
    <property type="molecule type" value="Genomic_DNA"/>
</dbReference>
<dbReference type="RefSeq" id="WP_146946013.1">
    <property type="nucleotide sequence ID" value="NZ_VOQF01000001.1"/>
</dbReference>
<sequence length="74" mass="8050">MSHFVRSGYGNPHQERFFFGGPFVGGLLGGLVGSAVFRPRPIPYGGFPPYGGYGAPYGYGYGYGYGYPHGPFRY</sequence>
<keyword evidence="1" id="KW-0812">Transmembrane</keyword>
<reference evidence="2 3" key="1">
    <citation type="journal article" date="2005" name="Int. J. Syst. Evol. Microbiol.">
        <title>Bacillus litoralis sp. nov., isolated from a tidal flat of the Yellow Sea in Korea.</title>
        <authorList>
            <person name="Yoon J.H."/>
            <person name="Oh T.K."/>
        </authorList>
    </citation>
    <scope>NUCLEOTIDE SEQUENCE [LARGE SCALE GENOMIC DNA]</scope>
    <source>
        <strain evidence="2 3">SW-211</strain>
    </source>
</reference>